<dbReference type="InterPro" id="IPR027636">
    <property type="entry name" value="Glucan-bd_rpt"/>
</dbReference>
<dbReference type="Gene3D" id="2.30.30.420">
    <property type="entry name" value="glucansucrase"/>
    <property type="match status" value="1"/>
</dbReference>
<evidence type="ECO:0000256" key="5">
    <source>
        <dbReference type="ARBA" id="ARBA00022676"/>
    </source>
</evidence>
<dbReference type="InterPro" id="IPR022263">
    <property type="entry name" value="KxYKxGKxW"/>
</dbReference>
<evidence type="ECO:0000259" key="14">
    <source>
        <dbReference type="Pfam" id="PF02324"/>
    </source>
</evidence>
<dbReference type="Pfam" id="PF19258">
    <property type="entry name" value="KxYKxGKxW_sig"/>
    <property type="match status" value="1"/>
</dbReference>
<dbReference type="SUPFAM" id="SSF69360">
    <property type="entry name" value="Cell wall binding repeat"/>
    <property type="match status" value="3"/>
</dbReference>
<dbReference type="InterPro" id="IPR018337">
    <property type="entry name" value="Cell_wall/Cho-bd_repeat"/>
</dbReference>
<evidence type="ECO:0000256" key="10">
    <source>
        <dbReference type="ARBA" id="ARBA00032238"/>
    </source>
</evidence>
<name>A0A191XZB5_LEUMS</name>
<feature type="repeat" description="Cell wall-binding" evidence="11">
    <location>
        <begin position="1235"/>
        <end position="1254"/>
    </location>
</feature>
<comment type="similarity">
    <text evidence="3">Belongs to the glycosyl hydrolase 70 family.</text>
</comment>
<keyword evidence="6 15" id="KW-0808">Transferase</keyword>
<dbReference type="Gene3D" id="3.20.20.470">
    <property type="entry name" value="Glucansucrase"/>
    <property type="match status" value="2"/>
</dbReference>
<dbReference type="EMBL" id="KU306932">
    <property type="protein sequence ID" value="ANJ45895.1"/>
    <property type="molecule type" value="Genomic_DNA"/>
</dbReference>
<sequence length="1513" mass="169395">MRKKLYKSGKLWVAAAAASLTVVIGPNLVNADTTTPTTQTTTTVAGVKQSTSVDDNKVVTEVTGNNGVTSVNKTTTSNNSTDNNGSKTDANGVGNPTDISNIPTDSVKINANGQTTTVINPTTATNSGSTDDKTTAVDQTTNDTKNSTTIIITTPEAKAETSKLKLVGGVDGYYDSDKNGNYQFKLYKNNDHIKSNDDKPVTGLQTIDYFVQYFDTDGTQVKGAYRTVDGDKYYFASGSGNALKQATVVPNENGTGTKLVGFDSTGKVVKNGFSSDNEGNTYYFDENGNFVTGWRTVDGQQYYFEDNGALVKSGQKTVGDNVYYFDSSDGHAIVGNKNQYTEGLTSQNDDFTEHNAIINNDSKSIDNVNGYITAASWYRPKDILENGQTWVSSTETDQRPLLMTWWPDKNTEADYVNFMAKRIATVNSDGKIYSALDSQEVLNKQAEAIQIEIEKYISQNATNYTLELKKLFGDFIATQPNWNITSEDVSTDHFQGGALVYANSTMTPWANSDYRFLNRTPTNQKGDVYGDKGGYELLLANDVDNSNPVVQAEQLNWLYYLTHFGEITANDSDANFDSIRIDAVDNVDADLLQIAADYMKSAYGVGDNDAITNKHLSILEDWSDNDFKYVSENGNNQLTLDKKVQDNLLNVLTKFPTNRQNMETIINNRNVDRKNDDGSQTVTPNYSFVRAHDSEVQTVIARIIQDKFPDSGSGLIQTTDEINKAFEIYNADQLLADKHYTHYNIPSAYALLLTNKDTIPRVYYGDLFTDNGDYMANTTPYYKAIDALLKLRVKYVSGSQTSEVDKNHTDVLTSVRMGNNTTEGVGIIVSNNPDLNLGNDEITLNMGQAHANQTYRAALLTTDTGITVYNSDEGAPIATTNSKGQLIFSAKEINNQRDTNIRGVGKDNNQVSGYLAVWVPVGADTNHNATTQALTETTTDGKTLHSNAALDSNLIYEGFSNYQTIPDGSDPEKYTNAIIAKNVQTFKDWGVTSFQLAPQYRSSEGTSFLDETLKNGYAFTDRYDLGFDNNPTKYGTAEQLRAAIKALHSVGIQAMADFVPDQIYTLPGEEAVTATRTNNQGVYKQDSDFNNLVYIAKTKSSGQDYQSKYGGQYLDLLKDKYSNLFENKQLSTGESIDPSEKITQWSAKYFNGTNIQGRGKYFALKDFASNQYLTISDTSTSVLPKQLTNQKTQTGFYKDDKGIGYYSLSGYQAKNSFIQDDQGNWYYFNNDGYMVTGYQNIDNKDYYFLQNGVKLNVNGLVSDNDQTYYFKNNQLQKGSQTVQGITYFFDSQTGLMKKDYFDFTADNKVYYYGTDGVRYTNRFYSNWGKMYYFGEDGARYTNRFYSNWGNMYYFGEDGARYTNRFYSNWGNMYYFGEDGARYTNRFYSNWGKLYYFGNDGARYTNQSYSNWGKTYYFGNDGARLTNQFRSDSQGNLYYYGNDGARYTNQFYSNWGNTYYFGENGARYTNKFYSNWGHKYYFDASGVLVKNREIKVDGIAYIANAEGVLSEKKR</sequence>
<feature type="compositionally biased region" description="Low complexity" evidence="12">
    <location>
        <begin position="65"/>
        <end position="88"/>
    </location>
</feature>
<evidence type="ECO:0000256" key="4">
    <source>
        <dbReference type="ARBA" id="ARBA00012592"/>
    </source>
</evidence>
<dbReference type="RefSeq" id="WP_061514991.1">
    <property type="nucleotide sequence ID" value="NZ_CP014610.1"/>
</dbReference>
<proteinExistence type="inferred from homology"/>
<feature type="repeat" description="Cell wall-binding" evidence="11">
    <location>
        <begin position="1214"/>
        <end position="1234"/>
    </location>
</feature>
<dbReference type="NCBIfam" id="TIGR04035">
    <property type="entry name" value="glucan_65_rpt"/>
    <property type="match status" value="2"/>
</dbReference>
<evidence type="ECO:0000256" key="7">
    <source>
        <dbReference type="ARBA" id="ARBA00022729"/>
    </source>
</evidence>
<evidence type="ECO:0000256" key="13">
    <source>
        <dbReference type="SAM" id="SignalP"/>
    </source>
</evidence>
<feature type="region of interest" description="Disordered" evidence="12">
    <location>
        <begin position="65"/>
        <end position="104"/>
    </location>
</feature>
<reference evidence="15" key="1">
    <citation type="submission" date="2015-12" db="EMBL/GenBank/DDBJ databases">
        <title>GSY, a novel glucansucrase from Leuconostoc mesenteroides, mediates the formation of cell aggregates in response to oxidative stress.</title>
        <authorList>
            <person name="Yan M."/>
            <person name="Wu Z."/>
            <person name="Gao C."/>
        </authorList>
    </citation>
    <scope>NUCLEOTIDE SEQUENCE</scope>
    <source>
        <strain evidence="15">BD3749</strain>
    </source>
</reference>
<dbReference type="InterPro" id="IPR017853">
    <property type="entry name" value="GH"/>
</dbReference>
<comment type="function">
    <text evidence="2">Production of extracellular glucans, that are thought to play a key role in the development of the dental plaque because of their ability to adhere to smooth surfaces and mediate the aggregation of bacterial cells and food debris.</text>
</comment>
<dbReference type="GO" id="GO:0009250">
    <property type="term" value="P:glucan biosynthetic process"/>
    <property type="evidence" value="ECO:0007669"/>
    <property type="project" value="InterPro"/>
</dbReference>
<feature type="domain" description="Glycoside hydrolase family 70 catalytic" evidence="14">
    <location>
        <begin position="401"/>
        <end position="1200"/>
    </location>
</feature>
<dbReference type="NCBIfam" id="TIGR03715">
    <property type="entry name" value="KxYKxGKxW"/>
    <property type="match status" value="1"/>
</dbReference>
<evidence type="ECO:0000256" key="1">
    <source>
        <dbReference type="ARBA" id="ARBA00001152"/>
    </source>
</evidence>
<evidence type="ECO:0000256" key="6">
    <source>
        <dbReference type="ARBA" id="ARBA00022679"/>
    </source>
</evidence>
<keyword evidence="7 13" id="KW-0732">Signal</keyword>
<dbReference type="GO" id="GO:0046527">
    <property type="term" value="F:glucosyltransferase activity"/>
    <property type="evidence" value="ECO:0007669"/>
    <property type="project" value="InterPro"/>
</dbReference>
<evidence type="ECO:0000256" key="9">
    <source>
        <dbReference type="ARBA" id="ARBA00029911"/>
    </source>
</evidence>
<feature type="chain" id="PRO_5008249681" description="dextransucrase" evidence="13">
    <location>
        <begin position="32"/>
        <end position="1513"/>
    </location>
</feature>
<feature type="repeat" description="Cell wall-binding" evidence="11">
    <location>
        <begin position="291"/>
        <end position="310"/>
    </location>
</feature>
<evidence type="ECO:0000256" key="8">
    <source>
        <dbReference type="ARBA" id="ARBA00022737"/>
    </source>
</evidence>
<protein>
    <recommendedName>
        <fullName evidence="4">dextransucrase</fullName>
        <ecNumber evidence="4">2.4.1.5</ecNumber>
    </recommendedName>
    <alternativeName>
        <fullName evidence="9">Dextransucrase</fullName>
    </alternativeName>
    <alternativeName>
        <fullName evidence="10">Sucrose 6-glucosyltransferase</fullName>
    </alternativeName>
</protein>
<dbReference type="PROSITE" id="PS51170">
    <property type="entry name" value="CW"/>
    <property type="match status" value="3"/>
</dbReference>
<keyword evidence="5 15" id="KW-0328">Glycosyltransferase</keyword>
<dbReference type="SUPFAM" id="SSF51445">
    <property type="entry name" value="(Trans)glycosidases"/>
    <property type="match status" value="2"/>
</dbReference>
<keyword evidence="8" id="KW-0677">Repeat</keyword>
<evidence type="ECO:0000313" key="15">
    <source>
        <dbReference type="EMBL" id="ANJ45895.1"/>
    </source>
</evidence>
<dbReference type="InterPro" id="IPR003318">
    <property type="entry name" value="Glyco_hydro70cat"/>
</dbReference>
<evidence type="ECO:0000256" key="2">
    <source>
        <dbReference type="ARBA" id="ARBA00003243"/>
    </source>
</evidence>
<dbReference type="GO" id="GO:0047849">
    <property type="term" value="F:dextransucrase activity"/>
    <property type="evidence" value="ECO:0007669"/>
    <property type="project" value="UniProtKB-EC"/>
</dbReference>
<evidence type="ECO:0000256" key="12">
    <source>
        <dbReference type="SAM" id="MobiDB-lite"/>
    </source>
</evidence>
<gene>
    <name evidence="15" type="ORF">BD3749_1323</name>
</gene>
<organism evidence="15">
    <name type="scientific">Leuconostoc mesenteroides subsp. mesenteroides</name>
    <dbReference type="NCBI Taxonomy" id="33967"/>
    <lineage>
        <taxon>Bacteria</taxon>
        <taxon>Bacillati</taxon>
        <taxon>Bacillota</taxon>
        <taxon>Bacilli</taxon>
        <taxon>Lactobacillales</taxon>
        <taxon>Lactobacillaceae</taxon>
        <taxon>Leuconostoc</taxon>
    </lineage>
</organism>
<feature type="region of interest" description="Disordered" evidence="12">
    <location>
        <begin position="120"/>
        <end position="141"/>
    </location>
</feature>
<dbReference type="Pfam" id="PF02324">
    <property type="entry name" value="Glyco_hydro_70"/>
    <property type="match status" value="1"/>
</dbReference>
<comment type="catalytic activity">
    <reaction evidence="1">
        <text>[(1-&gt;6)-alpha-D-glucosyl](n) + sucrose = [(1-&gt;6)-alpha-D-glucosyl](n+1) + D-fructose</text>
        <dbReference type="Rhea" id="RHEA:18825"/>
        <dbReference type="Rhea" id="RHEA-COMP:11144"/>
        <dbReference type="Rhea" id="RHEA-COMP:11145"/>
        <dbReference type="ChEBI" id="CHEBI:17992"/>
        <dbReference type="ChEBI" id="CHEBI:18269"/>
        <dbReference type="ChEBI" id="CHEBI:37721"/>
        <dbReference type="EC" id="2.4.1.5"/>
    </reaction>
</comment>
<accession>A0A191XZB5</accession>
<dbReference type="Pfam" id="PF19127">
    <property type="entry name" value="Choline_bind_3"/>
    <property type="match status" value="2"/>
</dbReference>
<evidence type="ECO:0000256" key="3">
    <source>
        <dbReference type="ARBA" id="ARBA00009247"/>
    </source>
</evidence>
<dbReference type="Gene3D" id="2.10.270.10">
    <property type="entry name" value="Cholin Binding"/>
    <property type="match status" value="4"/>
</dbReference>
<feature type="signal peptide" evidence="13">
    <location>
        <begin position="1"/>
        <end position="31"/>
    </location>
</feature>
<evidence type="ECO:0000256" key="11">
    <source>
        <dbReference type="PROSITE-ProRule" id="PRU00591"/>
    </source>
</evidence>
<dbReference type="EC" id="2.4.1.5" evidence="4"/>
<dbReference type="Pfam" id="PF01473">
    <property type="entry name" value="Choline_bind_1"/>
    <property type="match status" value="4"/>
</dbReference>